<dbReference type="SUPFAM" id="SSF51679">
    <property type="entry name" value="Bacterial luciferase-like"/>
    <property type="match status" value="1"/>
</dbReference>
<feature type="domain" description="Luciferase-like" evidence="6">
    <location>
        <begin position="1"/>
        <end position="261"/>
    </location>
</feature>
<dbReference type="GO" id="GO:0016705">
    <property type="term" value="F:oxidoreductase activity, acting on paired donors, with incorporation or reduction of molecular oxygen"/>
    <property type="evidence" value="ECO:0007669"/>
    <property type="project" value="InterPro"/>
</dbReference>
<dbReference type="PANTHER" id="PTHR30011">
    <property type="entry name" value="ALKANESULFONATE MONOOXYGENASE-RELATED"/>
    <property type="match status" value="1"/>
</dbReference>
<evidence type="ECO:0000256" key="1">
    <source>
        <dbReference type="ARBA" id="ARBA00022630"/>
    </source>
</evidence>
<dbReference type="AlphaFoldDB" id="A0A4V1L468"/>
<dbReference type="Gene3D" id="3.20.20.30">
    <property type="entry name" value="Luciferase-like domain"/>
    <property type="match status" value="1"/>
</dbReference>
<keyword evidence="4 7" id="KW-0503">Monooxygenase</keyword>
<dbReference type="Proteomes" id="UP000290565">
    <property type="component" value="Unassembled WGS sequence"/>
</dbReference>
<evidence type="ECO:0000313" key="7">
    <source>
        <dbReference type="EMBL" id="RXH40424.1"/>
    </source>
</evidence>
<dbReference type="InterPro" id="IPR036661">
    <property type="entry name" value="Luciferase-like_sf"/>
</dbReference>
<comment type="similarity">
    <text evidence="5">Belongs to the NtaA/SnaA/DszA monooxygenase family.</text>
</comment>
<keyword evidence="1" id="KW-0285">Flavoprotein</keyword>
<name>A0A4V1L468_9BRAD</name>
<evidence type="ECO:0000256" key="4">
    <source>
        <dbReference type="ARBA" id="ARBA00023033"/>
    </source>
</evidence>
<dbReference type="PANTHER" id="PTHR30011:SF16">
    <property type="entry name" value="C2H2 FINGER DOMAIN TRANSCRIPTION FACTOR (EUROFUNG)-RELATED"/>
    <property type="match status" value="1"/>
</dbReference>
<dbReference type="InterPro" id="IPR016215">
    <property type="entry name" value="NTA_MOA"/>
</dbReference>
<protein>
    <submittedName>
        <fullName evidence="7">Nitrilotriacetate monooxygenase</fullName>
    </submittedName>
</protein>
<dbReference type="InterPro" id="IPR011251">
    <property type="entry name" value="Luciferase-like_dom"/>
</dbReference>
<dbReference type="RefSeq" id="WP_128944719.1">
    <property type="nucleotide sequence ID" value="NZ_LBJM01000038.1"/>
</dbReference>
<dbReference type="Pfam" id="PF00296">
    <property type="entry name" value="Bac_luciferase"/>
    <property type="match status" value="1"/>
</dbReference>
<sequence>NVVTTDDQEAAGNFGGLAIPPDERYARAREYIDVTFGLWDSFESEAVVVDRENAIYVDVSKVHALNYEGKHLKVRGPTNIERSPQGRPVIAQAGGSAEGLALAAMCADVVFSVANNPQKARETRQKIRELAPKYDRSPDDIKFLAGLSVIVGKTDAEAQAKLDYLVDTMPPAMGTESLSVFLGVDLNDVDLDKPFPLERLPEKPKASSALFDAYVAFVKQGKTLRELIRLFAEKQVGNGIVGSPERVADTLEEWVREEGADGFVLMFQMLPTGLEDFVELVVPELRKRGIFREAYESTQLRGHLNIPYPKNRYESK</sequence>
<evidence type="ECO:0000256" key="2">
    <source>
        <dbReference type="ARBA" id="ARBA00022643"/>
    </source>
</evidence>
<keyword evidence="2" id="KW-0288">FMN</keyword>
<evidence type="ECO:0000256" key="5">
    <source>
        <dbReference type="ARBA" id="ARBA00033748"/>
    </source>
</evidence>
<reference evidence="7 8" key="1">
    <citation type="submission" date="2015-04" db="EMBL/GenBank/DDBJ databases">
        <title>Comparative genomics of rhizobia nodulating Arachis hypogaea in China.</title>
        <authorList>
            <person name="Li Y."/>
        </authorList>
    </citation>
    <scope>NUCLEOTIDE SEQUENCE [LARGE SCALE GENOMIC DNA]</scope>
    <source>
        <strain evidence="7 8">CCBAU 51787</strain>
    </source>
</reference>
<evidence type="ECO:0000259" key="6">
    <source>
        <dbReference type="Pfam" id="PF00296"/>
    </source>
</evidence>
<dbReference type="NCBIfam" id="TIGR03860">
    <property type="entry name" value="FMN_nitrolo"/>
    <property type="match status" value="1"/>
</dbReference>
<evidence type="ECO:0000313" key="8">
    <source>
        <dbReference type="Proteomes" id="UP000290565"/>
    </source>
</evidence>
<accession>A0A4V1L468</accession>
<comment type="caution">
    <text evidence="7">The sequence shown here is derived from an EMBL/GenBank/DDBJ whole genome shotgun (WGS) entry which is preliminary data.</text>
</comment>
<gene>
    <name evidence="7" type="ORF">XH94_13140</name>
</gene>
<dbReference type="GO" id="GO:0004497">
    <property type="term" value="F:monooxygenase activity"/>
    <property type="evidence" value="ECO:0007669"/>
    <property type="project" value="UniProtKB-KW"/>
</dbReference>
<keyword evidence="3" id="KW-0560">Oxidoreductase</keyword>
<dbReference type="InterPro" id="IPR051260">
    <property type="entry name" value="Diverse_substr_monoxygenases"/>
</dbReference>
<organism evidence="7 8">
    <name type="scientific">Bradyrhizobium zhanjiangense</name>
    <dbReference type="NCBI Taxonomy" id="1325107"/>
    <lineage>
        <taxon>Bacteria</taxon>
        <taxon>Pseudomonadati</taxon>
        <taxon>Pseudomonadota</taxon>
        <taxon>Alphaproteobacteria</taxon>
        <taxon>Hyphomicrobiales</taxon>
        <taxon>Nitrobacteraceae</taxon>
        <taxon>Bradyrhizobium</taxon>
    </lineage>
</organism>
<feature type="non-terminal residue" evidence="7">
    <location>
        <position position="1"/>
    </location>
</feature>
<dbReference type="EMBL" id="LBJM01000038">
    <property type="protein sequence ID" value="RXH40424.1"/>
    <property type="molecule type" value="Genomic_DNA"/>
</dbReference>
<proteinExistence type="inferred from homology"/>
<evidence type="ECO:0000256" key="3">
    <source>
        <dbReference type="ARBA" id="ARBA00023002"/>
    </source>
</evidence>